<dbReference type="Proteomes" id="UP001054252">
    <property type="component" value="Unassembled WGS sequence"/>
</dbReference>
<reference evidence="1 2" key="1">
    <citation type="journal article" date="2021" name="Commun. Biol.">
        <title>The genome of Shorea leprosula (Dipterocarpaceae) highlights the ecological relevance of drought in aseasonal tropical rainforests.</title>
        <authorList>
            <person name="Ng K.K.S."/>
            <person name="Kobayashi M.J."/>
            <person name="Fawcett J.A."/>
            <person name="Hatakeyama M."/>
            <person name="Paape T."/>
            <person name="Ng C.H."/>
            <person name="Ang C.C."/>
            <person name="Tnah L.H."/>
            <person name="Lee C.T."/>
            <person name="Nishiyama T."/>
            <person name="Sese J."/>
            <person name="O'Brien M.J."/>
            <person name="Copetti D."/>
            <person name="Mohd Noor M.I."/>
            <person name="Ong R.C."/>
            <person name="Putra M."/>
            <person name="Sireger I.Z."/>
            <person name="Indrioko S."/>
            <person name="Kosugi Y."/>
            <person name="Izuno A."/>
            <person name="Isagi Y."/>
            <person name="Lee S.L."/>
            <person name="Shimizu K.K."/>
        </authorList>
    </citation>
    <scope>NUCLEOTIDE SEQUENCE [LARGE SCALE GENOMIC DNA]</scope>
    <source>
        <strain evidence="1">214</strain>
    </source>
</reference>
<dbReference type="EMBL" id="BPVZ01000046">
    <property type="protein sequence ID" value="GKV16690.1"/>
    <property type="molecule type" value="Genomic_DNA"/>
</dbReference>
<name>A0AAV5K2I4_9ROSI</name>
<gene>
    <name evidence="1" type="ORF">SLEP1_g27298</name>
</gene>
<protein>
    <submittedName>
        <fullName evidence="1">Uncharacterized protein</fullName>
    </submittedName>
</protein>
<proteinExistence type="predicted"/>
<evidence type="ECO:0000313" key="2">
    <source>
        <dbReference type="Proteomes" id="UP001054252"/>
    </source>
</evidence>
<accession>A0AAV5K2I4</accession>
<dbReference type="AlphaFoldDB" id="A0AAV5K2I4"/>
<comment type="caution">
    <text evidence="1">The sequence shown here is derived from an EMBL/GenBank/DDBJ whole genome shotgun (WGS) entry which is preliminary data.</text>
</comment>
<evidence type="ECO:0000313" key="1">
    <source>
        <dbReference type="EMBL" id="GKV16690.1"/>
    </source>
</evidence>
<sequence>MVDTDSTILESKYGIPNELLDFLDQLNPINAVAEQRVFDHPFFWTMNERVIFMEKLRYLLKGYEHEDLFLLLLEDVGDWRVDVGDWRVVVAGAVQAGRLHYSYDCVFKYKEGRYGKDIYSLITFVIACLTHCIDYAGNAAPDFEKVEVLRGLMKIFPKLYTKVSGILLDWVVRFCSENLNADKSSTDPGMSTSLASPLLFSMKLLSQDMMLARDELVME</sequence>
<keyword evidence="2" id="KW-1185">Reference proteome</keyword>
<organism evidence="1 2">
    <name type="scientific">Rubroshorea leprosula</name>
    <dbReference type="NCBI Taxonomy" id="152421"/>
    <lineage>
        <taxon>Eukaryota</taxon>
        <taxon>Viridiplantae</taxon>
        <taxon>Streptophyta</taxon>
        <taxon>Embryophyta</taxon>
        <taxon>Tracheophyta</taxon>
        <taxon>Spermatophyta</taxon>
        <taxon>Magnoliopsida</taxon>
        <taxon>eudicotyledons</taxon>
        <taxon>Gunneridae</taxon>
        <taxon>Pentapetalae</taxon>
        <taxon>rosids</taxon>
        <taxon>malvids</taxon>
        <taxon>Malvales</taxon>
        <taxon>Dipterocarpaceae</taxon>
        <taxon>Rubroshorea</taxon>
    </lineage>
</organism>